<protein>
    <submittedName>
        <fullName evidence="1">Uncharacterized protein</fullName>
    </submittedName>
</protein>
<keyword evidence="2" id="KW-1185">Reference proteome</keyword>
<dbReference type="RefSeq" id="WP_125064640.1">
    <property type="nucleotide sequence ID" value="NZ_BGZJ01000001.1"/>
</dbReference>
<reference evidence="1 2" key="1">
    <citation type="journal article" date="2018" name="Int. J. Syst. Evol. Microbiol.">
        <title>Mesosutterella multiformis gen. nov., sp. nov., a member of the family Sutterellaceae and Sutterella megalosphaeroides sp. nov., isolated from human faeces.</title>
        <authorList>
            <person name="Sakamoto M."/>
            <person name="Ikeyama N."/>
            <person name="Kunihiro T."/>
            <person name="Iino T."/>
            <person name="Yuki M."/>
            <person name="Ohkuma M."/>
        </authorList>
    </citation>
    <scope>NUCLEOTIDE SEQUENCE [LARGE SCALE GENOMIC DNA]</scope>
    <source>
        <strain evidence="1 2">4NBBH2</strain>
    </source>
</reference>
<organism evidence="1 2">
    <name type="scientific">Mesosutterella multiformis</name>
    <dbReference type="NCBI Taxonomy" id="2259133"/>
    <lineage>
        <taxon>Bacteria</taxon>
        <taxon>Pseudomonadati</taxon>
        <taxon>Pseudomonadota</taxon>
        <taxon>Betaproteobacteria</taxon>
        <taxon>Burkholderiales</taxon>
        <taxon>Sutterellaceae</taxon>
        <taxon>Mesosutterella</taxon>
    </lineage>
</organism>
<evidence type="ECO:0000313" key="1">
    <source>
        <dbReference type="EMBL" id="GBO93067.1"/>
    </source>
</evidence>
<accession>A0A388S9X3</accession>
<dbReference type="OrthoDB" id="9877212at2"/>
<evidence type="ECO:0000313" key="2">
    <source>
        <dbReference type="Proteomes" id="UP000266091"/>
    </source>
</evidence>
<name>A0A388S9X3_9BURK</name>
<gene>
    <name evidence="1" type="ORF">MESMUL_04210</name>
</gene>
<comment type="caution">
    <text evidence="1">The sequence shown here is derived from an EMBL/GenBank/DDBJ whole genome shotgun (WGS) entry which is preliminary data.</text>
</comment>
<dbReference type="Proteomes" id="UP000266091">
    <property type="component" value="Unassembled WGS sequence"/>
</dbReference>
<proteinExistence type="predicted"/>
<dbReference type="AlphaFoldDB" id="A0A388S9X3"/>
<dbReference type="EMBL" id="BGZJ01000001">
    <property type="protein sequence ID" value="GBO93067.1"/>
    <property type="molecule type" value="Genomic_DNA"/>
</dbReference>
<sequence>MNAKEMVKAMRVGLEPIRKVEIGALEDVLCIRFPEKSGVWVKSSGGMPFVRPEKSLHSFCVLRGDKGEGAKPRKHRLLCLASDGRAPDKSSIKEVRDEMSEDGWLRAIRRFSSDGSEASASSLKCFVEFIPVTLDVIRVETPRGYLVVAATDAPLTRDAADEAASRAFNASGAEAFVLIDAPHEDEDAGKVSVDSFYAMLEAGLSDAARAESV</sequence>